<dbReference type="EMBL" id="LKAM01000002">
    <property type="protein sequence ID" value="KUM49826.1"/>
    <property type="molecule type" value="Genomic_DNA"/>
</dbReference>
<evidence type="ECO:0000313" key="1">
    <source>
        <dbReference type="EMBL" id="KUM49826.1"/>
    </source>
</evidence>
<keyword evidence="1" id="KW-0496">Mitochondrion</keyword>
<gene>
    <name evidence="1" type="ORF">ABT39_MTgene3053</name>
</gene>
<dbReference type="AlphaFoldDB" id="A0A101M2H7"/>
<geneLocation type="mitochondrion" evidence="1"/>
<sequence>MLQTRTPLPPIPLIRNASDSDPSLDLIRLGLMRNILFYRVDWSKIEASVKPTVINSIQIKSYFSYCMFTLSNKKLTASQSSGSAPEAMCEGRKASGYKVITVTIRFRTFGINTSHSFLICAGDRACVRVCGGIL</sequence>
<protein>
    <submittedName>
        <fullName evidence="1">Uncharacterized protein</fullName>
    </submittedName>
</protein>
<organism evidence="1">
    <name type="scientific">Picea glauca</name>
    <name type="common">White spruce</name>
    <name type="synonym">Pinus glauca</name>
    <dbReference type="NCBI Taxonomy" id="3330"/>
    <lineage>
        <taxon>Eukaryota</taxon>
        <taxon>Viridiplantae</taxon>
        <taxon>Streptophyta</taxon>
        <taxon>Embryophyta</taxon>
        <taxon>Tracheophyta</taxon>
        <taxon>Spermatophyta</taxon>
        <taxon>Pinopsida</taxon>
        <taxon>Pinidae</taxon>
        <taxon>Conifers I</taxon>
        <taxon>Pinales</taxon>
        <taxon>Pinaceae</taxon>
        <taxon>Picea</taxon>
    </lineage>
</organism>
<comment type="caution">
    <text evidence="1">The sequence shown here is derived from an EMBL/GenBank/DDBJ whole genome shotgun (WGS) entry which is preliminary data.</text>
</comment>
<proteinExistence type="predicted"/>
<accession>A0A101M2H7</accession>
<reference evidence="1" key="1">
    <citation type="journal article" date="2015" name="Genome Biol. Evol.">
        <title>Organellar Genomes of White Spruce (Picea glauca): Assembly and Annotation.</title>
        <authorList>
            <person name="Jackman S.D."/>
            <person name="Warren R.L."/>
            <person name="Gibb E.A."/>
            <person name="Vandervalk B.P."/>
            <person name="Mohamadi H."/>
            <person name="Chu J."/>
            <person name="Raymond A."/>
            <person name="Pleasance S."/>
            <person name="Coope R."/>
            <person name="Wildung M.R."/>
            <person name="Ritland C.E."/>
            <person name="Bousquet J."/>
            <person name="Jones S.J."/>
            <person name="Bohlmann J."/>
            <person name="Birol I."/>
        </authorList>
    </citation>
    <scope>NUCLEOTIDE SEQUENCE [LARGE SCALE GENOMIC DNA]</scope>
    <source>
        <tissue evidence="1">Flushing bud</tissue>
    </source>
</reference>
<name>A0A101M2H7_PICGL</name>